<organism evidence="2 3">
    <name type="scientific">Campylobacter vulpis</name>
    <dbReference type="NCBI Taxonomy" id="1655500"/>
    <lineage>
        <taxon>Bacteria</taxon>
        <taxon>Pseudomonadati</taxon>
        <taxon>Campylobacterota</taxon>
        <taxon>Epsilonproteobacteria</taxon>
        <taxon>Campylobacterales</taxon>
        <taxon>Campylobacteraceae</taxon>
        <taxon>Campylobacter</taxon>
    </lineage>
</organism>
<proteinExistence type="predicted"/>
<evidence type="ECO:0000313" key="2">
    <source>
        <dbReference type="EMBL" id="PHY90478.1"/>
    </source>
</evidence>
<evidence type="ECO:0000313" key="1">
    <source>
        <dbReference type="EMBL" id="MBS4241419.1"/>
    </source>
</evidence>
<dbReference type="AlphaFoldDB" id="A0A2G4R1Q6"/>
<reference evidence="1" key="3">
    <citation type="submission" date="2019-07" db="EMBL/GenBank/DDBJ databases">
        <authorList>
            <person name="Miller W.G."/>
        </authorList>
    </citation>
    <scope>NUCLEOTIDE SEQUENCE</scope>
    <source>
        <strain evidence="1">52/13</strain>
    </source>
</reference>
<comment type="caution">
    <text evidence="2">The sequence shown here is derived from an EMBL/GenBank/DDBJ whole genome shotgun (WGS) entry which is preliminary data.</text>
</comment>
<evidence type="ECO:0000313" key="3">
    <source>
        <dbReference type="Proteomes" id="UP000237472"/>
    </source>
</evidence>
<protein>
    <submittedName>
        <fullName evidence="2">Uncharacterized protein</fullName>
    </submittedName>
</protein>
<dbReference type="Proteomes" id="UP000811399">
    <property type="component" value="Unassembled WGS sequence"/>
</dbReference>
<evidence type="ECO:0000313" key="4">
    <source>
        <dbReference type="Proteomes" id="UP000811399"/>
    </source>
</evidence>
<name>A0A2G4R1Q6_9BACT</name>
<dbReference type="Proteomes" id="UP000237472">
    <property type="component" value="Unassembled WGS sequence"/>
</dbReference>
<reference evidence="2" key="1">
    <citation type="submission" date="2015-06" db="EMBL/GenBank/DDBJ databases">
        <authorList>
            <person name="Hoefler B.C."/>
            <person name="Straight P.D."/>
        </authorList>
    </citation>
    <scope>NUCLEOTIDE SEQUENCE [LARGE SCALE GENOMIC DNA]</scope>
    <source>
        <strain evidence="2">73/13</strain>
    </source>
</reference>
<dbReference type="RefSeq" id="WP_099461630.1">
    <property type="nucleotide sequence ID" value="NZ_LDWY01000061.1"/>
</dbReference>
<accession>A0A2G4R1Q6</accession>
<sequence>MIINSTNHYQNFAPSHLNLANLEQKETEAKTEQKQELEQNFHTNYKQTYSSEFGFRIDEKGFFEKDLNQIANIPQNYAIHINSVRLITKEMIKANQISHHNQIDLPKLLNEHHNALKALNEEFKSEDNTSLNRSQISSLKAGFSTMSGEFNDTIIRVYPHQEALIRAQKEISSLNTLFLDNKITSFQFDKTLNNTSSNKILKPYLSKNGEVSKAGLLMNFTYHNIKETNEKEANFFMKPANLDLNSHQNLYKILKGELKTEDFIKDNNEEKMSFDLYLYVNGVDKKTTSQDKLSVFFQQYINYQKEMNLREFANSSSIFKLYSDGVREDFEAMTKDFKSQNENLENINLQRAKEAENFLEHRQKIANFNKIASSYLDVMNF</sequence>
<keyword evidence="4" id="KW-1185">Reference proteome</keyword>
<reference evidence="1 4" key="4">
    <citation type="journal article" date="2021" name="Syst. Appl. Microbiol.">
        <title>nCampylobacter vulpis sp. nov. isolated from wild red foxes.</title>
        <authorList>
            <person name="Parisi A."/>
            <person name="Chiara M."/>
            <person name="Caffara M."/>
            <person name="Mion D."/>
            <person name="Miller W.G."/>
            <person name="Caruso M."/>
            <person name="Manzari C."/>
            <person name="Florio D."/>
            <person name="Capozzi L."/>
            <person name="D'Erchia A.M."/>
            <person name="Manzulli V."/>
            <person name="Zanoni R.G."/>
        </authorList>
    </citation>
    <scope>NUCLEOTIDE SEQUENCE [LARGE SCALE GENOMIC DNA]</scope>
    <source>
        <strain evidence="1 4">52/13</strain>
    </source>
</reference>
<gene>
    <name evidence="2" type="ORF">AA994_05045</name>
    <name evidence="1" type="ORF">CVU5213_06745</name>
</gene>
<reference evidence="3" key="2">
    <citation type="submission" date="2015-06" db="EMBL/GenBank/DDBJ databases">
        <authorList>
            <person name="Parisi A."/>
            <person name="Chiara M."/>
            <person name="Florio D."/>
            <person name="Miccolupo A."/>
            <person name="Manzari C."/>
            <person name="Mion D."/>
            <person name="Caruso M."/>
            <person name="D'erchia A.M."/>
            <person name="Zanoni R."/>
        </authorList>
    </citation>
    <scope>NUCLEOTIDE SEQUENCE [LARGE SCALE GENOMIC DNA]</scope>
    <source>
        <strain evidence="3">73/13</strain>
    </source>
</reference>
<dbReference type="OrthoDB" id="5361247at2"/>
<dbReference type="EMBL" id="VJYU01000022">
    <property type="protein sequence ID" value="MBS4241419.1"/>
    <property type="molecule type" value="Genomic_DNA"/>
</dbReference>
<dbReference type="EMBL" id="LDWY01000061">
    <property type="protein sequence ID" value="PHY90478.1"/>
    <property type="molecule type" value="Genomic_DNA"/>
</dbReference>